<dbReference type="PANTHER" id="PTHR46796">
    <property type="entry name" value="HTH-TYPE TRANSCRIPTIONAL ACTIVATOR RHAS-RELATED"/>
    <property type="match status" value="1"/>
</dbReference>
<organism evidence="5 6">
    <name type="scientific">Rugosimonospora africana</name>
    <dbReference type="NCBI Taxonomy" id="556532"/>
    <lineage>
        <taxon>Bacteria</taxon>
        <taxon>Bacillati</taxon>
        <taxon>Actinomycetota</taxon>
        <taxon>Actinomycetes</taxon>
        <taxon>Micromonosporales</taxon>
        <taxon>Micromonosporaceae</taxon>
        <taxon>Rugosimonospora</taxon>
    </lineage>
</organism>
<evidence type="ECO:0000256" key="3">
    <source>
        <dbReference type="ARBA" id="ARBA00023163"/>
    </source>
</evidence>
<protein>
    <submittedName>
        <fullName evidence="5">AraC family transcriptional regulator</fullName>
    </submittedName>
</protein>
<dbReference type="Proteomes" id="UP000642748">
    <property type="component" value="Unassembled WGS sequence"/>
</dbReference>
<accession>A0A8J3VS66</accession>
<dbReference type="GO" id="GO:0043565">
    <property type="term" value="F:sequence-specific DNA binding"/>
    <property type="evidence" value="ECO:0007669"/>
    <property type="project" value="InterPro"/>
</dbReference>
<dbReference type="EMBL" id="BONZ01000049">
    <property type="protein sequence ID" value="GIH16932.1"/>
    <property type="molecule type" value="Genomic_DNA"/>
</dbReference>
<evidence type="ECO:0000256" key="2">
    <source>
        <dbReference type="ARBA" id="ARBA00023125"/>
    </source>
</evidence>
<name>A0A8J3VS66_9ACTN</name>
<proteinExistence type="predicted"/>
<dbReference type="InterPro" id="IPR018060">
    <property type="entry name" value="HTH_AraC"/>
</dbReference>
<gene>
    <name evidence="5" type="ORF">Raf01_51040</name>
</gene>
<evidence type="ECO:0000313" key="5">
    <source>
        <dbReference type="EMBL" id="GIH16932.1"/>
    </source>
</evidence>
<reference evidence="5" key="1">
    <citation type="submission" date="2021-01" db="EMBL/GenBank/DDBJ databases">
        <title>Whole genome shotgun sequence of Rugosimonospora africana NBRC 104875.</title>
        <authorList>
            <person name="Komaki H."/>
            <person name="Tamura T."/>
        </authorList>
    </citation>
    <scope>NUCLEOTIDE SEQUENCE</scope>
    <source>
        <strain evidence="5">NBRC 104875</strain>
    </source>
</reference>
<keyword evidence="1" id="KW-0805">Transcription regulation</keyword>
<dbReference type="InterPro" id="IPR009057">
    <property type="entry name" value="Homeodomain-like_sf"/>
</dbReference>
<keyword evidence="2" id="KW-0238">DNA-binding</keyword>
<feature type="domain" description="HTH araC/xylS-type" evidence="4">
    <location>
        <begin position="192"/>
        <end position="290"/>
    </location>
</feature>
<dbReference type="SMART" id="SM00342">
    <property type="entry name" value="HTH_ARAC"/>
    <property type="match status" value="1"/>
</dbReference>
<dbReference type="Gene3D" id="1.10.10.60">
    <property type="entry name" value="Homeodomain-like"/>
    <property type="match status" value="2"/>
</dbReference>
<dbReference type="PROSITE" id="PS00041">
    <property type="entry name" value="HTH_ARAC_FAMILY_1"/>
    <property type="match status" value="1"/>
</dbReference>
<evidence type="ECO:0000256" key="1">
    <source>
        <dbReference type="ARBA" id="ARBA00023015"/>
    </source>
</evidence>
<keyword evidence="3" id="KW-0804">Transcription</keyword>
<dbReference type="GO" id="GO:0003700">
    <property type="term" value="F:DNA-binding transcription factor activity"/>
    <property type="evidence" value="ECO:0007669"/>
    <property type="project" value="InterPro"/>
</dbReference>
<evidence type="ECO:0000313" key="6">
    <source>
        <dbReference type="Proteomes" id="UP000642748"/>
    </source>
</evidence>
<dbReference type="InterPro" id="IPR018062">
    <property type="entry name" value="HTH_AraC-typ_CS"/>
</dbReference>
<evidence type="ECO:0000259" key="4">
    <source>
        <dbReference type="PROSITE" id="PS01124"/>
    </source>
</evidence>
<dbReference type="PANTHER" id="PTHR46796:SF14">
    <property type="entry name" value="TRANSCRIPTIONAL REGULATORY PROTEIN"/>
    <property type="match status" value="1"/>
</dbReference>
<dbReference type="AlphaFoldDB" id="A0A8J3VS66"/>
<keyword evidence="6" id="KW-1185">Reference proteome</keyword>
<dbReference type="Pfam" id="PF12833">
    <property type="entry name" value="HTH_18"/>
    <property type="match status" value="1"/>
</dbReference>
<dbReference type="RefSeq" id="WP_203920506.1">
    <property type="nucleotide sequence ID" value="NZ_BONZ01000049.1"/>
</dbReference>
<dbReference type="PROSITE" id="PS01124">
    <property type="entry name" value="HTH_ARAC_FAMILY_2"/>
    <property type="match status" value="1"/>
</dbReference>
<dbReference type="SUPFAM" id="SSF46689">
    <property type="entry name" value="Homeodomain-like"/>
    <property type="match status" value="2"/>
</dbReference>
<sequence>MNELTVRETNGILRQPWIDPRRTSAGLGWDQLYVSTQREQPYQAGFDAAPTHLVILHLNGPVAVRRGHLGLTESRTVPPGAFFMHPAGKDLDVELGGELDTVHVYLTDAALQDAHDEDAPVRLAEELGTVDPLLEQIVLSLDGVLKHWEPSARTYVDHLGALLAAQLARRHAGTGRPVPEPKRPGLGSRQYAAVCELMRERLSEPVPLTDMAAVAGLSVSQFSRQFKARTGLAPHRFLIRLRVDAALRLLREGAMPIAEVATCCGFSHQEHLTRVFSAHLETTPAAVRRSGLTAA</sequence>
<dbReference type="InterPro" id="IPR050204">
    <property type="entry name" value="AraC_XylS_family_regulators"/>
</dbReference>
<comment type="caution">
    <text evidence="5">The sequence shown here is derived from an EMBL/GenBank/DDBJ whole genome shotgun (WGS) entry which is preliminary data.</text>
</comment>